<name>A0AAD7IUA7_9AGAR</name>
<gene>
    <name evidence="4" type="ORF">DFH07DRAFT_775014</name>
</gene>
<feature type="compositionally biased region" description="Low complexity" evidence="2">
    <location>
        <begin position="41"/>
        <end position="52"/>
    </location>
</feature>
<feature type="compositionally biased region" description="Basic residues" evidence="2">
    <location>
        <begin position="137"/>
        <end position="149"/>
    </location>
</feature>
<evidence type="ECO:0000256" key="2">
    <source>
        <dbReference type="SAM" id="MobiDB-lite"/>
    </source>
</evidence>
<evidence type="ECO:0000256" key="1">
    <source>
        <dbReference type="SAM" id="Coils"/>
    </source>
</evidence>
<dbReference type="EMBL" id="JARJLG010000081">
    <property type="protein sequence ID" value="KAJ7750678.1"/>
    <property type="molecule type" value="Genomic_DNA"/>
</dbReference>
<accession>A0AAD7IUA7</accession>
<dbReference type="PANTHER" id="PTHR34409">
    <property type="entry name" value="SET DOMAIN-CONTAINING PROTEIN"/>
    <property type="match status" value="1"/>
</dbReference>
<feature type="region of interest" description="Disordered" evidence="2">
    <location>
        <begin position="1"/>
        <end position="67"/>
    </location>
</feature>
<feature type="domain" description="DUF6818" evidence="3">
    <location>
        <begin position="194"/>
        <end position="269"/>
    </location>
</feature>
<reference evidence="4" key="1">
    <citation type="submission" date="2023-03" db="EMBL/GenBank/DDBJ databases">
        <title>Massive genome expansion in bonnet fungi (Mycena s.s.) driven by repeated elements and novel gene families across ecological guilds.</title>
        <authorList>
            <consortium name="Lawrence Berkeley National Laboratory"/>
            <person name="Harder C.B."/>
            <person name="Miyauchi S."/>
            <person name="Viragh M."/>
            <person name="Kuo A."/>
            <person name="Thoen E."/>
            <person name="Andreopoulos B."/>
            <person name="Lu D."/>
            <person name="Skrede I."/>
            <person name="Drula E."/>
            <person name="Henrissat B."/>
            <person name="Morin E."/>
            <person name="Kohler A."/>
            <person name="Barry K."/>
            <person name="LaButti K."/>
            <person name="Morin E."/>
            <person name="Salamov A."/>
            <person name="Lipzen A."/>
            <person name="Mereny Z."/>
            <person name="Hegedus B."/>
            <person name="Baldrian P."/>
            <person name="Stursova M."/>
            <person name="Weitz H."/>
            <person name="Taylor A."/>
            <person name="Grigoriev I.V."/>
            <person name="Nagy L.G."/>
            <person name="Martin F."/>
            <person name="Kauserud H."/>
        </authorList>
    </citation>
    <scope>NUCLEOTIDE SEQUENCE</scope>
    <source>
        <strain evidence="4">CBHHK188m</strain>
    </source>
</reference>
<sequence>MSDRTDPSSPPFAESAPLSEIQYDSAGRPWTQGPDGQWTTAAFQQPLQAPFQHKGPPASTQVPPYNFPPAFDDIAGAFAPLQASSSRYPDHRFDLRLPPLATDLLLTPLPDDDDPKLFDPAAIAKSRGLRATSKVAGSRRKDKGKRRHHSSDSEEDSDAAPHPTKRTCGRPSGSSNFSKEDTKHMLDLVETELPLGQKAWDKVIKHYNKWACTNKRPERPGKSRETKYKLLLKAKKPTGSGYCPPEVKRAHRIEDQINQHAGTRDVSDSEFADAADLSDGSIELLTGIHTGPHTGVREAVAHRAPTPPLRRNPCMNAPELVTRLSQAFDLAAQQSHIHHVPTALRDLQAANENLRNQMATMQARANEVERGRDHAELKLEMLQTSMANGFEYVRPDRPQEPNFVRPKGGVRCREGEQGPPLPSWVLHALSPR</sequence>
<evidence type="ECO:0000259" key="3">
    <source>
        <dbReference type="Pfam" id="PF20681"/>
    </source>
</evidence>
<evidence type="ECO:0000313" key="5">
    <source>
        <dbReference type="Proteomes" id="UP001215280"/>
    </source>
</evidence>
<protein>
    <recommendedName>
        <fullName evidence="3">DUF6818 domain-containing protein</fullName>
    </recommendedName>
</protein>
<dbReference type="Pfam" id="PF20681">
    <property type="entry name" value="DUF6818"/>
    <property type="match status" value="1"/>
</dbReference>
<organism evidence="4 5">
    <name type="scientific">Mycena maculata</name>
    <dbReference type="NCBI Taxonomy" id="230809"/>
    <lineage>
        <taxon>Eukaryota</taxon>
        <taxon>Fungi</taxon>
        <taxon>Dikarya</taxon>
        <taxon>Basidiomycota</taxon>
        <taxon>Agaricomycotina</taxon>
        <taxon>Agaricomycetes</taxon>
        <taxon>Agaricomycetidae</taxon>
        <taxon>Agaricales</taxon>
        <taxon>Marasmiineae</taxon>
        <taxon>Mycenaceae</taxon>
        <taxon>Mycena</taxon>
    </lineage>
</organism>
<dbReference type="Proteomes" id="UP001215280">
    <property type="component" value="Unassembled WGS sequence"/>
</dbReference>
<feature type="coiled-coil region" evidence="1">
    <location>
        <begin position="344"/>
        <end position="371"/>
    </location>
</feature>
<dbReference type="PANTHER" id="PTHR34409:SF1">
    <property type="entry name" value="MYB-LIKE DOMAIN-CONTAINING PROTEIN"/>
    <property type="match status" value="1"/>
</dbReference>
<feature type="region of interest" description="Disordered" evidence="2">
    <location>
        <begin position="393"/>
        <end position="432"/>
    </location>
</feature>
<proteinExistence type="predicted"/>
<feature type="region of interest" description="Disordered" evidence="2">
    <location>
        <begin position="104"/>
        <end position="180"/>
    </location>
</feature>
<dbReference type="AlphaFoldDB" id="A0AAD7IUA7"/>
<dbReference type="InterPro" id="IPR049203">
    <property type="entry name" value="DUF6818"/>
</dbReference>
<evidence type="ECO:0000313" key="4">
    <source>
        <dbReference type="EMBL" id="KAJ7750678.1"/>
    </source>
</evidence>
<keyword evidence="1" id="KW-0175">Coiled coil</keyword>
<comment type="caution">
    <text evidence="4">The sequence shown here is derived from an EMBL/GenBank/DDBJ whole genome shotgun (WGS) entry which is preliminary data.</text>
</comment>
<keyword evidence="5" id="KW-1185">Reference proteome</keyword>